<evidence type="ECO:0000256" key="1">
    <source>
        <dbReference type="SAM" id="Coils"/>
    </source>
</evidence>
<sequence>MLLPQGKKESIPSITEYFRLTFYLQRYQKGIYSSKGIVMKEFSLKPSIGNLFPIIFTLIFILSGSISAETILLKNGDKVYATVIDQSTDFVTILKDTKRQSIPKGQILKIIFKDIKDEAELAKIIETEKKKLNKEGKKNEKEEQLDTILLEQMIKENSYKVVQKRLALIEKYLEEQDTDWEEYITSKRSPWDPVWRAAILPGWGLSHMKQNANGRAYQTVFIVSALAYFGFEKAAQDRSSKYDDKVNDVLLKNPLIYAQISAVLPASTAQLYIQQDQISKLQDLNKIKNQEHNYSSYSHNALSLGLGIYAIQLLHSYFVGKKWATHNFVETPSGEKVSAGINVKSVYVPMAAGGSIAGSEYRTDVRYVTLF</sequence>
<gene>
    <name evidence="2" type="ORF">BES34_017245</name>
</gene>
<protein>
    <recommendedName>
        <fullName evidence="4">DUF5683 domain-containing protein</fullName>
    </recommendedName>
</protein>
<evidence type="ECO:0000313" key="2">
    <source>
        <dbReference type="EMBL" id="PNV73361.1"/>
    </source>
</evidence>
<dbReference type="EMBL" id="MCRM02000023">
    <property type="protein sequence ID" value="PNV73361.1"/>
    <property type="molecule type" value="Genomic_DNA"/>
</dbReference>
<name>A0ABX4YER0_9LEPT</name>
<dbReference type="Proteomes" id="UP000094669">
    <property type="component" value="Unassembled WGS sequence"/>
</dbReference>
<evidence type="ECO:0008006" key="4">
    <source>
        <dbReference type="Google" id="ProtNLM"/>
    </source>
</evidence>
<keyword evidence="3" id="KW-1185">Reference proteome</keyword>
<dbReference type="NCBIfam" id="NF047433">
    <property type="entry name" value="Lepto_7_Nterm"/>
    <property type="match status" value="1"/>
</dbReference>
<comment type="caution">
    <text evidence="2">The sequence shown here is derived from an EMBL/GenBank/DDBJ whole genome shotgun (WGS) entry which is preliminary data.</text>
</comment>
<accession>A0ABX4YER0</accession>
<keyword evidence="1" id="KW-0175">Coiled coil</keyword>
<organism evidence="2 3">
    <name type="scientific">Leptospira inadai serovar Lyme</name>
    <dbReference type="NCBI Taxonomy" id="293084"/>
    <lineage>
        <taxon>Bacteria</taxon>
        <taxon>Pseudomonadati</taxon>
        <taxon>Spirochaetota</taxon>
        <taxon>Spirochaetia</taxon>
        <taxon>Leptospirales</taxon>
        <taxon>Leptospiraceae</taxon>
        <taxon>Leptospira</taxon>
    </lineage>
</organism>
<evidence type="ECO:0000313" key="3">
    <source>
        <dbReference type="Proteomes" id="UP000094669"/>
    </source>
</evidence>
<feature type="coiled-coil region" evidence="1">
    <location>
        <begin position="115"/>
        <end position="145"/>
    </location>
</feature>
<proteinExistence type="predicted"/>
<reference evidence="2" key="1">
    <citation type="submission" date="2018-01" db="EMBL/GenBank/DDBJ databases">
        <title>Genomic characterization of Leptospira inadai serogroup Lyme isolated from captured rat in Brazil and comparative analysis with human reference strain.</title>
        <authorList>
            <person name="Moreno L.Z."/>
            <person name="Loureiro A.P."/>
            <person name="Miraglia F."/>
            <person name="Kremer F.S."/>
            <person name="Eslabao M.R."/>
            <person name="Dellagostin O.A."/>
            <person name="Lilenbaum W."/>
            <person name="Moreno A.M."/>
        </authorList>
    </citation>
    <scope>NUCLEOTIDE SEQUENCE [LARGE SCALE GENOMIC DNA]</scope>
    <source>
        <strain evidence="2">M34/99</strain>
    </source>
</reference>